<dbReference type="EMBL" id="LQYN01000044">
    <property type="protein sequence ID" value="KYD07482.1"/>
    <property type="molecule type" value="Genomic_DNA"/>
</dbReference>
<evidence type="ECO:0000259" key="8">
    <source>
        <dbReference type="Pfam" id="PF04239"/>
    </source>
</evidence>
<keyword evidence="4 7" id="KW-0812">Transmembrane</keyword>
<evidence type="ECO:0000313" key="9">
    <source>
        <dbReference type="EMBL" id="KYD07482.1"/>
    </source>
</evidence>
<comment type="caution">
    <text evidence="9">The sequence shown here is derived from an EMBL/GenBank/DDBJ whole genome shotgun (WGS) entry which is preliminary data.</text>
</comment>
<gene>
    <name evidence="9" type="ORF">B4102_2973</name>
</gene>
<dbReference type="PANTHER" id="PTHR34582">
    <property type="entry name" value="UPF0702 TRANSMEMBRANE PROTEIN YCAP"/>
    <property type="match status" value="1"/>
</dbReference>
<sequence length="86" mass="9615">MAAEVITGVDGNIIHGLIVLVLFFGVTYAVDVISLKSKKFRDLAEGKSAVFIKDGKVMEDTLKKEHYTIDDLNSLLRKKMCLKLQM</sequence>
<dbReference type="PATRIC" id="fig|46224.3.peg.2892"/>
<dbReference type="InterPro" id="IPR023090">
    <property type="entry name" value="UPF0702_alpha/beta_dom_sf"/>
</dbReference>
<evidence type="ECO:0000256" key="3">
    <source>
        <dbReference type="ARBA" id="ARBA00022475"/>
    </source>
</evidence>
<name>A0A150L708_9BACI</name>
<dbReference type="GO" id="GO:0005886">
    <property type="term" value="C:plasma membrane"/>
    <property type="evidence" value="ECO:0007669"/>
    <property type="project" value="UniProtKB-SubCell"/>
</dbReference>
<dbReference type="Proteomes" id="UP000075666">
    <property type="component" value="Unassembled WGS sequence"/>
</dbReference>
<proteinExistence type="inferred from homology"/>
<dbReference type="AlphaFoldDB" id="A0A150L708"/>
<keyword evidence="3" id="KW-1003">Cell membrane</keyword>
<organism evidence="9 10">
    <name type="scientific">Heyndrickxia sporothermodurans</name>
    <dbReference type="NCBI Taxonomy" id="46224"/>
    <lineage>
        <taxon>Bacteria</taxon>
        <taxon>Bacillati</taxon>
        <taxon>Bacillota</taxon>
        <taxon>Bacilli</taxon>
        <taxon>Bacillales</taxon>
        <taxon>Bacillaceae</taxon>
        <taxon>Heyndrickxia</taxon>
    </lineage>
</organism>
<keyword evidence="10" id="KW-1185">Reference proteome</keyword>
<keyword evidence="6 7" id="KW-0472">Membrane</keyword>
<feature type="domain" description="YetF C-terminal" evidence="8">
    <location>
        <begin position="36"/>
        <end position="83"/>
    </location>
</feature>
<protein>
    <recommendedName>
        <fullName evidence="8">YetF C-terminal domain-containing protein</fullName>
    </recommendedName>
</protein>
<evidence type="ECO:0000256" key="6">
    <source>
        <dbReference type="ARBA" id="ARBA00023136"/>
    </source>
</evidence>
<dbReference type="PANTHER" id="PTHR34582:SF7">
    <property type="entry name" value="UPF0702 TRANSMEMBRANE PROTEIN YDFS"/>
    <property type="match status" value="1"/>
</dbReference>
<accession>A0A150L708</accession>
<evidence type="ECO:0000256" key="2">
    <source>
        <dbReference type="ARBA" id="ARBA00006448"/>
    </source>
</evidence>
<evidence type="ECO:0000256" key="7">
    <source>
        <dbReference type="SAM" id="Phobius"/>
    </source>
</evidence>
<keyword evidence="5 7" id="KW-1133">Transmembrane helix</keyword>
<dbReference type="STRING" id="46224.B4102_2973"/>
<evidence type="ECO:0000256" key="4">
    <source>
        <dbReference type="ARBA" id="ARBA00022692"/>
    </source>
</evidence>
<feature type="transmembrane region" description="Helical" evidence="7">
    <location>
        <begin position="12"/>
        <end position="33"/>
    </location>
</feature>
<comment type="similarity">
    <text evidence="2">Belongs to the UPF0702 family.</text>
</comment>
<evidence type="ECO:0000256" key="1">
    <source>
        <dbReference type="ARBA" id="ARBA00004651"/>
    </source>
</evidence>
<dbReference type="Gene3D" id="3.30.240.20">
    <property type="entry name" value="bsu07140 like domains"/>
    <property type="match status" value="1"/>
</dbReference>
<reference evidence="9 10" key="1">
    <citation type="submission" date="2016-01" db="EMBL/GenBank/DDBJ databases">
        <title>Genome Sequences of Twelve Sporeforming Bacillus Species Isolated from Foods.</title>
        <authorList>
            <person name="Berendsen E.M."/>
            <person name="Wells-Bennik M.H."/>
            <person name="Krawcyk A.O."/>
            <person name="De Jong A."/>
            <person name="Holsappel S."/>
            <person name="Eijlander R.T."/>
            <person name="Kuipers O.P."/>
        </authorList>
    </citation>
    <scope>NUCLEOTIDE SEQUENCE [LARGE SCALE GENOMIC DNA]</scope>
    <source>
        <strain evidence="9 10">B4102</strain>
    </source>
</reference>
<dbReference type="InterPro" id="IPR007353">
    <property type="entry name" value="DUF421"/>
</dbReference>
<comment type="subcellular location">
    <subcellularLocation>
        <location evidence="1">Cell membrane</location>
        <topology evidence="1">Multi-pass membrane protein</topology>
    </subcellularLocation>
</comment>
<dbReference type="Pfam" id="PF04239">
    <property type="entry name" value="DUF421"/>
    <property type="match status" value="1"/>
</dbReference>
<evidence type="ECO:0000256" key="5">
    <source>
        <dbReference type="ARBA" id="ARBA00022989"/>
    </source>
</evidence>
<evidence type="ECO:0000313" key="10">
    <source>
        <dbReference type="Proteomes" id="UP000075666"/>
    </source>
</evidence>